<gene>
    <name evidence="1" type="ORF">EZS27_030580</name>
</gene>
<accession>A0A5J4QF63</accession>
<comment type="caution">
    <text evidence="1">The sequence shown here is derived from an EMBL/GenBank/DDBJ whole genome shotgun (WGS) entry which is preliminary data.</text>
</comment>
<sequence length="32" mass="3720">MGHTAGHLHNIQSNKLIFTNQNICDRINIRLF</sequence>
<proteinExistence type="predicted"/>
<name>A0A5J4QF63_9ZZZZ</name>
<reference evidence="1" key="1">
    <citation type="submission" date="2019-03" db="EMBL/GenBank/DDBJ databases">
        <title>Single cell metagenomics reveals metabolic interactions within the superorganism composed of flagellate Streblomastix strix and complex community of Bacteroidetes bacteria on its surface.</title>
        <authorList>
            <person name="Treitli S.C."/>
            <person name="Kolisko M."/>
            <person name="Husnik F."/>
            <person name="Keeling P."/>
            <person name="Hampl V."/>
        </authorList>
    </citation>
    <scope>NUCLEOTIDE SEQUENCE</scope>
    <source>
        <strain evidence="1">STM</strain>
    </source>
</reference>
<dbReference type="AlphaFoldDB" id="A0A5J4QF63"/>
<dbReference type="EMBL" id="SNRY01003848">
    <property type="protein sequence ID" value="KAA6319541.1"/>
    <property type="molecule type" value="Genomic_DNA"/>
</dbReference>
<evidence type="ECO:0000313" key="1">
    <source>
        <dbReference type="EMBL" id="KAA6319541.1"/>
    </source>
</evidence>
<organism evidence="1">
    <name type="scientific">termite gut metagenome</name>
    <dbReference type="NCBI Taxonomy" id="433724"/>
    <lineage>
        <taxon>unclassified sequences</taxon>
        <taxon>metagenomes</taxon>
        <taxon>organismal metagenomes</taxon>
    </lineage>
</organism>
<protein>
    <submittedName>
        <fullName evidence="1">Uncharacterized protein</fullName>
    </submittedName>
</protein>